<dbReference type="Proteomes" id="UP000597444">
    <property type="component" value="Unassembled WGS sequence"/>
</dbReference>
<evidence type="ECO:0000313" key="2">
    <source>
        <dbReference type="Proteomes" id="UP000597444"/>
    </source>
</evidence>
<name>A0A8J3J572_9CHLR</name>
<protein>
    <submittedName>
        <fullName evidence="1">Uncharacterized protein</fullName>
    </submittedName>
</protein>
<reference evidence="1" key="1">
    <citation type="submission" date="2020-10" db="EMBL/GenBank/DDBJ databases">
        <title>Taxonomic study of unclassified bacteria belonging to the class Ktedonobacteria.</title>
        <authorList>
            <person name="Yabe S."/>
            <person name="Wang C.M."/>
            <person name="Zheng Y."/>
            <person name="Sakai Y."/>
            <person name="Cavaletti L."/>
            <person name="Monciardini P."/>
            <person name="Donadio S."/>
        </authorList>
    </citation>
    <scope>NUCLEOTIDE SEQUENCE</scope>
    <source>
        <strain evidence="1">ID150040</strain>
    </source>
</reference>
<dbReference type="EMBL" id="BNJK01000003">
    <property type="protein sequence ID" value="GHP00927.1"/>
    <property type="molecule type" value="Genomic_DNA"/>
</dbReference>
<organism evidence="1 2">
    <name type="scientific">Reticulibacter mediterranei</name>
    <dbReference type="NCBI Taxonomy" id="2778369"/>
    <lineage>
        <taxon>Bacteria</taxon>
        <taxon>Bacillati</taxon>
        <taxon>Chloroflexota</taxon>
        <taxon>Ktedonobacteria</taxon>
        <taxon>Ktedonobacterales</taxon>
        <taxon>Reticulibacteraceae</taxon>
        <taxon>Reticulibacter</taxon>
    </lineage>
</organism>
<sequence length="146" mass="16725">MANKEERYRRDTDWGYEGLQRLNRLAGQERRSGAEIARQALVDYEMAQSYFRDVVRGATLQLFQRVVEQEEGRYGDPDLEEPSPADKAMSFLASLLHSPYAAMGIREAFENVLRQNRMNQLEIPSVPLADIHPVNEPQDIDQQGDA</sequence>
<proteinExistence type="predicted"/>
<gene>
    <name evidence="1" type="ORF">KSF_109740</name>
</gene>
<accession>A0A8J3J572</accession>
<evidence type="ECO:0000313" key="1">
    <source>
        <dbReference type="EMBL" id="GHP00927.1"/>
    </source>
</evidence>
<comment type="caution">
    <text evidence="1">The sequence shown here is derived from an EMBL/GenBank/DDBJ whole genome shotgun (WGS) entry which is preliminary data.</text>
</comment>
<keyword evidence="2" id="KW-1185">Reference proteome</keyword>
<dbReference type="AlphaFoldDB" id="A0A8J3J572"/>
<dbReference type="RefSeq" id="WP_220211494.1">
    <property type="nucleotide sequence ID" value="NZ_BNJK01000003.1"/>
</dbReference>